<reference evidence="2 3" key="1">
    <citation type="submission" date="2024-03" db="EMBL/GenBank/DDBJ databases">
        <title>Novel Streptomyces species of biotechnological and ecological value are a feature of Machair soil.</title>
        <authorList>
            <person name="Prole J.R."/>
            <person name="Goodfellow M."/>
            <person name="Allenby N."/>
            <person name="Ward A.C."/>
        </authorList>
    </citation>
    <scope>NUCLEOTIDE SEQUENCE [LARGE SCALE GENOMIC DNA]</scope>
    <source>
        <strain evidence="2 3">MS1.HAVA.3</strain>
    </source>
</reference>
<organism evidence="2 3">
    <name type="scientific">Streptomyces caledonius</name>
    <dbReference type="NCBI Taxonomy" id="3134107"/>
    <lineage>
        <taxon>Bacteria</taxon>
        <taxon>Bacillati</taxon>
        <taxon>Actinomycetota</taxon>
        <taxon>Actinomycetes</taxon>
        <taxon>Kitasatosporales</taxon>
        <taxon>Streptomycetaceae</taxon>
        <taxon>Streptomyces</taxon>
    </lineage>
</organism>
<protein>
    <submittedName>
        <fullName evidence="2">Uncharacterized protein</fullName>
    </submittedName>
</protein>
<dbReference type="Proteomes" id="UP001382904">
    <property type="component" value="Unassembled WGS sequence"/>
</dbReference>
<sequence>MSRRAGVFVTRRPRLVLLAALAFLLLSVVFGAEATGRLKAEGYDDPRSESSRAAVIAAGGPGASPTWSSSRRPAAGPSTTRRPGAPARP</sequence>
<evidence type="ECO:0000313" key="3">
    <source>
        <dbReference type="Proteomes" id="UP001382904"/>
    </source>
</evidence>
<gene>
    <name evidence="2" type="ORF">WKI68_38225</name>
</gene>
<dbReference type="EMBL" id="JBBKAM010000004">
    <property type="protein sequence ID" value="MEJ8645494.1"/>
    <property type="molecule type" value="Genomic_DNA"/>
</dbReference>
<feature type="compositionally biased region" description="Polar residues" evidence="1">
    <location>
        <begin position="65"/>
        <end position="81"/>
    </location>
</feature>
<feature type="region of interest" description="Disordered" evidence="1">
    <location>
        <begin position="41"/>
        <end position="89"/>
    </location>
</feature>
<accession>A0ABU8UC93</accession>
<name>A0ABU8UC93_9ACTN</name>
<keyword evidence="3" id="KW-1185">Reference proteome</keyword>
<comment type="caution">
    <text evidence="2">The sequence shown here is derived from an EMBL/GenBank/DDBJ whole genome shotgun (WGS) entry which is preliminary data.</text>
</comment>
<proteinExistence type="predicted"/>
<evidence type="ECO:0000256" key="1">
    <source>
        <dbReference type="SAM" id="MobiDB-lite"/>
    </source>
</evidence>
<feature type="compositionally biased region" description="Basic and acidic residues" evidence="1">
    <location>
        <begin position="41"/>
        <end position="50"/>
    </location>
</feature>
<evidence type="ECO:0000313" key="2">
    <source>
        <dbReference type="EMBL" id="MEJ8645494.1"/>
    </source>
</evidence>